<feature type="compositionally biased region" description="Basic and acidic residues" evidence="2">
    <location>
        <begin position="382"/>
        <end position="416"/>
    </location>
</feature>
<sequence length="425" mass="48853">MEEQRGNRHSILQSYVKSCKDFDIMVINTVITALIPDCRGAAEPLNAIYQGLAKRENEFHNTNTTLRYVIITKNSEMADLDEGSETVSALFDKGLKIYYSLCDTMDPSNSPEYQTKVKMCIHILEDATRLVSALGLFSNNENVEEVATNDLKFFLLPVLLGDLNLKLNSDDRLNILNVAEVYFQDFLQRCKDYSVTGLDIPDRDELVKFEEPPRHPGPMGFEEMARQREEKIRKFREAKDLESKLVELKRALENPSSDESTTRDYYILLMKKFIFSTIEELKSISQEKPIVEHLMKIRKEGPDAKKLPPYVSKPLKPIIITRDAMQKAVYGLGYPSIPAMTVEELVDQRMKEGWYGKLAGSSGNARSLLDEAKNTEMAALQAEKEEFEKERKAERDEEEQLARARQFDDWKDDHRRGYGNRHNMG</sequence>
<feature type="region of interest" description="Disordered" evidence="2">
    <location>
        <begin position="382"/>
        <end position="425"/>
    </location>
</feature>
<evidence type="ECO:0000313" key="4">
    <source>
        <dbReference type="Proteomes" id="UP001234178"/>
    </source>
</evidence>
<dbReference type="InterPro" id="IPR007304">
    <property type="entry name" value="TAP46-like"/>
</dbReference>
<evidence type="ECO:0000256" key="1">
    <source>
        <dbReference type="SAM" id="Coils"/>
    </source>
</evidence>
<dbReference type="Proteomes" id="UP001234178">
    <property type="component" value="Unassembled WGS sequence"/>
</dbReference>
<gene>
    <name evidence="3" type="ORF">OUZ56_021938</name>
</gene>
<accession>A0ABR0AV37</accession>
<dbReference type="EMBL" id="JAOYFB010000039">
    <property type="protein sequence ID" value="KAK4028919.1"/>
    <property type="molecule type" value="Genomic_DNA"/>
</dbReference>
<keyword evidence="1" id="KW-0175">Coiled coil</keyword>
<dbReference type="InterPro" id="IPR038511">
    <property type="entry name" value="TAP42/TAP46-like_sf"/>
</dbReference>
<reference evidence="3 4" key="1">
    <citation type="journal article" date="2023" name="Nucleic Acids Res.">
        <title>The hologenome of Daphnia magna reveals possible DNA methylation and microbiome-mediated evolution of the host genome.</title>
        <authorList>
            <person name="Chaturvedi A."/>
            <person name="Li X."/>
            <person name="Dhandapani V."/>
            <person name="Marshall H."/>
            <person name="Kissane S."/>
            <person name="Cuenca-Cambronero M."/>
            <person name="Asole G."/>
            <person name="Calvet F."/>
            <person name="Ruiz-Romero M."/>
            <person name="Marangio P."/>
            <person name="Guigo R."/>
            <person name="Rago D."/>
            <person name="Mirbahai L."/>
            <person name="Eastwood N."/>
            <person name="Colbourne J.K."/>
            <person name="Zhou J."/>
            <person name="Mallon E."/>
            <person name="Orsini L."/>
        </authorList>
    </citation>
    <scope>NUCLEOTIDE SEQUENCE [LARGE SCALE GENOMIC DNA]</scope>
    <source>
        <strain evidence="3">LRV0_1</strain>
    </source>
</reference>
<protein>
    <recommendedName>
        <fullName evidence="5">Immunoglobulin-binding protein 1</fullName>
    </recommendedName>
</protein>
<evidence type="ECO:0008006" key="5">
    <source>
        <dbReference type="Google" id="ProtNLM"/>
    </source>
</evidence>
<organism evidence="3 4">
    <name type="scientific">Daphnia magna</name>
    <dbReference type="NCBI Taxonomy" id="35525"/>
    <lineage>
        <taxon>Eukaryota</taxon>
        <taxon>Metazoa</taxon>
        <taxon>Ecdysozoa</taxon>
        <taxon>Arthropoda</taxon>
        <taxon>Crustacea</taxon>
        <taxon>Branchiopoda</taxon>
        <taxon>Diplostraca</taxon>
        <taxon>Cladocera</taxon>
        <taxon>Anomopoda</taxon>
        <taxon>Daphniidae</taxon>
        <taxon>Daphnia</taxon>
    </lineage>
</organism>
<dbReference type="Pfam" id="PF04177">
    <property type="entry name" value="TAP42"/>
    <property type="match status" value="1"/>
</dbReference>
<dbReference type="PANTHER" id="PTHR10933">
    <property type="entry name" value="IMMUNOGLOBULIN-BINDING PROTEIN 1"/>
    <property type="match status" value="1"/>
</dbReference>
<proteinExistence type="predicted"/>
<comment type="caution">
    <text evidence="3">The sequence shown here is derived from an EMBL/GenBank/DDBJ whole genome shotgun (WGS) entry which is preliminary data.</text>
</comment>
<feature type="coiled-coil region" evidence="1">
    <location>
        <begin position="224"/>
        <end position="251"/>
    </location>
</feature>
<name>A0ABR0AV37_9CRUS</name>
<dbReference type="PANTHER" id="PTHR10933:SF9">
    <property type="entry name" value="IMMUNOGLOBULIN-BINDING PROTEIN 1"/>
    <property type="match status" value="1"/>
</dbReference>
<evidence type="ECO:0000256" key="2">
    <source>
        <dbReference type="SAM" id="MobiDB-lite"/>
    </source>
</evidence>
<dbReference type="Gene3D" id="1.25.40.540">
    <property type="entry name" value="TAP42-like family"/>
    <property type="match status" value="1"/>
</dbReference>
<keyword evidence="4" id="KW-1185">Reference proteome</keyword>
<evidence type="ECO:0000313" key="3">
    <source>
        <dbReference type="EMBL" id="KAK4028919.1"/>
    </source>
</evidence>